<dbReference type="AlphaFoldDB" id="A0A9P7KLL1"/>
<dbReference type="Proteomes" id="UP000717328">
    <property type="component" value="Unassembled WGS sequence"/>
</dbReference>
<comment type="caution">
    <text evidence="3">The sequence shown here is derived from an EMBL/GenBank/DDBJ whole genome shotgun (WGS) entry which is preliminary data.</text>
</comment>
<reference evidence="3" key="2">
    <citation type="submission" date="2021-10" db="EMBL/GenBank/DDBJ databases">
        <title>Phylogenomics reveals ancestral predisposition of the termite-cultivated fungus Termitomyces towards a domesticated lifestyle.</title>
        <authorList>
            <person name="Auxier B."/>
            <person name="Grum-Grzhimaylo A."/>
            <person name="Cardenas M.E."/>
            <person name="Lodge J.D."/>
            <person name="Laessoe T."/>
            <person name="Pedersen O."/>
            <person name="Smith M.E."/>
            <person name="Kuyper T.W."/>
            <person name="Franco-Molano E.A."/>
            <person name="Baroni T.J."/>
            <person name="Aanen D.K."/>
        </authorList>
    </citation>
    <scope>NUCLEOTIDE SEQUENCE</scope>
    <source>
        <strain evidence="3">D49</strain>
    </source>
</reference>
<proteinExistence type="predicted"/>
<reference evidence="3" key="1">
    <citation type="submission" date="2021-02" db="EMBL/GenBank/DDBJ databases">
        <authorList>
            <person name="Nieuwenhuis M."/>
            <person name="Van De Peppel L.J.J."/>
        </authorList>
    </citation>
    <scope>NUCLEOTIDE SEQUENCE</scope>
    <source>
        <strain evidence="3">D49</strain>
    </source>
</reference>
<evidence type="ECO:0000313" key="3">
    <source>
        <dbReference type="EMBL" id="KAG5651691.1"/>
    </source>
</evidence>
<name>A0A9P7KLL1_9AGAR</name>
<evidence type="ECO:0000259" key="2">
    <source>
        <dbReference type="Pfam" id="PF01926"/>
    </source>
</evidence>
<dbReference type="InterPro" id="IPR027417">
    <property type="entry name" value="P-loop_NTPase"/>
</dbReference>
<dbReference type="SUPFAM" id="SSF52540">
    <property type="entry name" value="P-loop containing nucleoside triphosphate hydrolases"/>
    <property type="match status" value="1"/>
</dbReference>
<feature type="domain" description="G" evidence="2">
    <location>
        <begin position="59"/>
        <end position="175"/>
    </location>
</feature>
<accession>A0A9P7KLL1</accession>
<dbReference type="Pfam" id="PF01926">
    <property type="entry name" value="MMR_HSR1"/>
    <property type="match status" value="1"/>
</dbReference>
<protein>
    <recommendedName>
        <fullName evidence="2">G domain-containing protein</fullName>
    </recommendedName>
</protein>
<sequence>MSDNRQKTAKESKGFRNRLENLIGLRSRSTPQSRSNSPSTVVPVVATDPKLLAKYTRFRILVIGRANAGKTTLLKRVCNTTEEPSIYDKDKNLLEPTSERGIHDVRRSFSFKSNPGFIFHDSPGFEAGGEEELKAVMNFIQESSKAKDVDDQIHVYNRKQDKTENTKNALDTLEKKFKEPLSSYKFQPRAYVRFEGRSFVIQQAILGLMPYPAIQKDTSNHQEQVGELIKQTAASIDNLALKMLFVTVQQNNLEVCIEYAVNE</sequence>
<dbReference type="Gene3D" id="3.40.50.300">
    <property type="entry name" value="P-loop containing nucleotide triphosphate hydrolases"/>
    <property type="match status" value="1"/>
</dbReference>
<gene>
    <name evidence="3" type="ORF">H0H81_007803</name>
</gene>
<organism evidence="3 4">
    <name type="scientific">Sphagnurus paluster</name>
    <dbReference type="NCBI Taxonomy" id="117069"/>
    <lineage>
        <taxon>Eukaryota</taxon>
        <taxon>Fungi</taxon>
        <taxon>Dikarya</taxon>
        <taxon>Basidiomycota</taxon>
        <taxon>Agaricomycotina</taxon>
        <taxon>Agaricomycetes</taxon>
        <taxon>Agaricomycetidae</taxon>
        <taxon>Agaricales</taxon>
        <taxon>Tricholomatineae</taxon>
        <taxon>Lyophyllaceae</taxon>
        <taxon>Sphagnurus</taxon>
    </lineage>
</organism>
<dbReference type="GO" id="GO:0005525">
    <property type="term" value="F:GTP binding"/>
    <property type="evidence" value="ECO:0007669"/>
    <property type="project" value="InterPro"/>
</dbReference>
<feature type="region of interest" description="Disordered" evidence="1">
    <location>
        <begin position="1"/>
        <end position="42"/>
    </location>
</feature>
<dbReference type="EMBL" id="JABCKI010000210">
    <property type="protein sequence ID" value="KAG5651691.1"/>
    <property type="molecule type" value="Genomic_DNA"/>
</dbReference>
<evidence type="ECO:0000256" key="1">
    <source>
        <dbReference type="SAM" id="MobiDB-lite"/>
    </source>
</evidence>
<keyword evidence="4" id="KW-1185">Reference proteome</keyword>
<feature type="compositionally biased region" description="Polar residues" evidence="1">
    <location>
        <begin position="27"/>
        <end position="40"/>
    </location>
</feature>
<dbReference type="InterPro" id="IPR006073">
    <property type="entry name" value="GTP-bd"/>
</dbReference>
<dbReference type="OrthoDB" id="59699at2759"/>
<evidence type="ECO:0000313" key="4">
    <source>
        <dbReference type="Proteomes" id="UP000717328"/>
    </source>
</evidence>
<feature type="compositionally biased region" description="Basic and acidic residues" evidence="1">
    <location>
        <begin position="1"/>
        <end position="19"/>
    </location>
</feature>